<evidence type="ECO:0000256" key="1">
    <source>
        <dbReference type="ARBA" id="ARBA00023002"/>
    </source>
</evidence>
<comment type="similarity">
    <text evidence="2">Belongs to the short-chain dehydrogenases/reductases (SDR) family.</text>
</comment>
<dbReference type="GO" id="GO:0016491">
    <property type="term" value="F:oxidoreductase activity"/>
    <property type="evidence" value="ECO:0007669"/>
    <property type="project" value="UniProtKB-KW"/>
</dbReference>
<reference evidence="3" key="1">
    <citation type="submission" date="2020-11" db="EMBL/GenBank/DDBJ databases">
        <authorList>
            <consortium name="DOE Joint Genome Institute"/>
            <person name="Ahrendt S."/>
            <person name="Riley R."/>
            <person name="Andreopoulos W."/>
            <person name="Labutti K."/>
            <person name="Pangilinan J."/>
            <person name="Ruiz-Duenas F.J."/>
            <person name="Barrasa J.M."/>
            <person name="Sanchez-Garcia M."/>
            <person name="Camarero S."/>
            <person name="Miyauchi S."/>
            <person name="Serrano A."/>
            <person name="Linde D."/>
            <person name="Babiker R."/>
            <person name="Drula E."/>
            <person name="Ayuso-Fernandez I."/>
            <person name="Pacheco R."/>
            <person name="Padilla G."/>
            <person name="Ferreira P."/>
            <person name="Barriuso J."/>
            <person name="Kellner H."/>
            <person name="Castanera R."/>
            <person name="Alfaro M."/>
            <person name="Ramirez L."/>
            <person name="Pisabarro A.G."/>
            <person name="Kuo A."/>
            <person name="Tritt A."/>
            <person name="Lipzen A."/>
            <person name="He G."/>
            <person name="Yan M."/>
            <person name="Ng V."/>
            <person name="Cullen D."/>
            <person name="Martin F."/>
            <person name="Rosso M.-N."/>
            <person name="Henrissat B."/>
            <person name="Hibbett D."/>
            <person name="Martinez A.T."/>
            <person name="Grigoriev I.V."/>
        </authorList>
    </citation>
    <scope>NUCLEOTIDE SEQUENCE</scope>
    <source>
        <strain evidence="3">CIRM-BRFM 674</strain>
    </source>
</reference>
<dbReference type="AlphaFoldDB" id="A0A9P6D814"/>
<protein>
    <submittedName>
        <fullName evidence="3">NAD-P-binding protein</fullName>
    </submittedName>
</protein>
<proteinExistence type="inferred from homology"/>
<keyword evidence="4" id="KW-1185">Reference proteome</keyword>
<dbReference type="SUPFAM" id="SSF51735">
    <property type="entry name" value="NAD(P)-binding Rossmann-fold domains"/>
    <property type="match status" value="1"/>
</dbReference>
<sequence>MGNLLSRKFNPVTDLVDLKGKVIIVTGGNAGIGLATVRYLARGGAKVYLAARSEGRATAALKQLESEGLGPGNGQVLWHKLDLSDPRDAKRSAEEFLKKEKGLDVLVNNAGLISAPYAIGLDGVTEMAMVNYISPVVFTRTLLPLLQETAKEPDSDVRIVNVTSIVHKYVPASVKFEEMSDFNVKYANRPLAGLTRYAHSKLMMSLWSRTLQRQLDSDTTAPITVIALHPGGVDTFSHKWIFPRFFHFLVGLAIAAPEVGAYNSVFAAAGKRVRESKAAYHGVYLESHPTGRIAKPSKSVLDDKLAERLRETTDIFLERIGV</sequence>
<comment type="caution">
    <text evidence="3">The sequence shown here is derived from an EMBL/GenBank/DDBJ whole genome shotgun (WGS) entry which is preliminary data.</text>
</comment>
<dbReference type="PANTHER" id="PTHR43157:SF31">
    <property type="entry name" value="PHOSPHATIDYLINOSITOL-GLYCAN BIOSYNTHESIS CLASS F PROTEIN"/>
    <property type="match status" value="1"/>
</dbReference>
<evidence type="ECO:0000313" key="4">
    <source>
        <dbReference type="Proteomes" id="UP000807469"/>
    </source>
</evidence>
<gene>
    <name evidence="3" type="ORF">BDN70DRAFT_870291</name>
</gene>
<dbReference type="InterPro" id="IPR002347">
    <property type="entry name" value="SDR_fam"/>
</dbReference>
<organism evidence="3 4">
    <name type="scientific">Pholiota conissans</name>
    <dbReference type="NCBI Taxonomy" id="109636"/>
    <lineage>
        <taxon>Eukaryota</taxon>
        <taxon>Fungi</taxon>
        <taxon>Dikarya</taxon>
        <taxon>Basidiomycota</taxon>
        <taxon>Agaricomycotina</taxon>
        <taxon>Agaricomycetes</taxon>
        <taxon>Agaricomycetidae</taxon>
        <taxon>Agaricales</taxon>
        <taxon>Agaricineae</taxon>
        <taxon>Strophariaceae</taxon>
        <taxon>Pholiota</taxon>
    </lineage>
</organism>
<dbReference type="Proteomes" id="UP000807469">
    <property type="component" value="Unassembled WGS sequence"/>
</dbReference>
<evidence type="ECO:0000313" key="3">
    <source>
        <dbReference type="EMBL" id="KAF9486203.1"/>
    </source>
</evidence>
<evidence type="ECO:0000256" key="2">
    <source>
        <dbReference type="RuleBase" id="RU000363"/>
    </source>
</evidence>
<dbReference type="Pfam" id="PF00106">
    <property type="entry name" value="adh_short"/>
    <property type="match status" value="1"/>
</dbReference>
<dbReference type="OrthoDB" id="191139at2759"/>
<accession>A0A9P6D814</accession>
<dbReference type="PRINTS" id="PR00081">
    <property type="entry name" value="GDHRDH"/>
</dbReference>
<dbReference type="PRINTS" id="PR00080">
    <property type="entry name" value="SDRFAMILY"/>
</dbReference>
<dbReference type="EMBL" id="MU155131">
    <property type="protein sequence ID" value="KAF9486203.1"/>
    <property type="molecule type" value="Genomic_DNA"/>
</dbReference>
<keyword evidence="1" id="KW-0560">Oxidoreductase</keyword>
<dbReference type="InterPro" id="IPR036291">
    <property type="entry name" value="NAD(P)-bd_dom_sf"/>
</dbReference>
<dbReference type="Gene3D" id="3.40.50.720">
    <property type="entry name" value="NAD(P)-binding Rossmann-like Domain"/>
    <property type="match status" value="1"/>
</dbReference>
<name>A0A9P6D814_9AGAR</name>
<dbReference type="PANTHER" id="PTHR43157">
    <property type="entry name" value="PHOSPHATIDYLINOSITOL-GLYCAN BIOSYNTHESIS CLASS F PROTEIN-RELATED"/>
    <property type="match status" value="1"/>
</dbReference>